<name>A0AAD7FPQ0_9AGAR</name>
<evidence type="ECO:0000259" key="1">
    <source>
        <dbReference type="Pfam" id="PF20236"/>
    </source>
</evidence>
<keyword evidence="3" id="KW-1185">Reference proteome</keyword>
<evidence type="ECO:0000313" key="3">
    <source>
        <dbReference type="Proteomes" id="UP001221142"/>
    </source>
</evidence>
<dbReference type="Proteomes" id="UP001221142">
    <property type="component" value="Unassembled WGS sequence"/>
</dbReference>
<organism evidence="2 3">
    <name type="scientific">Roridomyces roridus</name>
    <dbReference type="NCBI Taxonomy" id="1738132"/>
    <lineage>
        <taxon>Eukaryota</taxon>
        <taxon>Fungi</taxon>
        <taxon>Dikarya</taxon>
        <taxon>Basidiomycota</taxon>
        <taxon>Agaricomycotina</taxon>
        <taxon>Agaricomycetes</taxon>
        <taxon>Agaricomycetidae</taxon>
        <taxon>Agaricales</taxon>
        <taxon>Marasmiineae</taxon>
        <taxon>Mycenaceae</taxon>
        <taxon>Roridomyces</taxon>
    </lineage>
</organism>
<dbReference type="InterPro" id="IPR046528">
    <property type="entry name" value="DUF6593"/>
</dbReference>
<dbReference type="AlphaFoldDB" id="A0AAD7FPQ0"/>
<sequence length="151" mass="16413">MSPSILNCTILGRNNFPYFRVTTDSDSDIPGYTSVRNPEGTAVGLIEWKDQPMVEVRNVFGKQCVSKWLALSCDAGHRIMKVAGEKYIWAPRKGAIYLYPAGTSTPELLARIIRAANGTISLEITPSAISAGLLETCVVATVLLQCGHKID</sequence>
<protein>
    <recommendedName>
        <fullName evidence="1">DUF6593 domain-containing protein</fullName>
    </recommendedName>
</protein>
<dbReference type="Pfam" id="PF20236">
    <property type="entry name" value="DUF6593"/>
    <property type="match status" value="1"/>
</dbReference>
<dbReference type="EMBL" id="JARKIF010000006">
    <property type="protein sequence ID" value="KAJ7636478.1"/>
    <property type="molecule type" value="Genomic_DNA"/>
</dbReference>
<accession>A0AAD7FPQ0</accession>
<comment type="caution">
    <text evidence="2">The sequence shown here is derived from an EMBL/GenBank/DDBJ whole genome shotgun (WGS) entry which is preliminary data.</text>
</comment>
<gene>
    <name evidence="2" type="ORF">FB45DRAFT_1024597</name>
</gene>
<proteinExistence type="predicted"/>
<reference evidence="2" key="1">
    <citation type="submission" date="2023-03" db="EMBL/GenBank/DDBJ databases">
        <title>Massive genome expansion in bonnet fungi (Mycena s.s.) driven by repeated elements and novel gene families across ecological guilds.</title>
        <authorList>
            <consortium name="Lawrence Berkeley National Laboratory"/>
            <person name="Harder C.B."/>
            <person name="Miyauchi S."/>
            <person name="Viragh M."/>
            <person name="Kuo A."/>
            <person name="Thoen E."/>
            <person name="Andreopoulos B."/>
            <person name="Lu D."/>
            <person name="Skrede I."/>
            <person name="Drula E."/>
            <person name="Henrissat B."/>
            <person name="Morin E."/>
            <person name="Kohler A."/>
            <person name="Barry K."/>
            <person name="LaButti K."/>
            <person name="Morin E."/>
            <person name="Salamov A."/>
            <person name="Lipzen A."/>
            <person name="Mereny Z."/>
            <person name="Hegedus B."/>
            <person name="Baldrian P."/>
            <person name="Stursova M."/>
            <person name="Weitz H."/>
            <person name="Taylor A."/>
            <person name="Grigoriev I.V."/>
            <person name="Nagy L.G."/>
            <person name="Martin F."/>
            <person name="Kauserud H."/>
        </authorList>
    </citation>
    <scope>NUCLEOTIDE SEQUENCE</scope>
    <source>
        <strain evidence="2">9284</strain>
    </source>
</reference>
<evidence type="ECO:0000313" key="2">
    <source>
        <dbReference type="EMBL" id="KAJ7636478.1"/>
    </source>
</evidence>
<feature type="domain" description="DUF6593" evidence="1">
    <location>
        <begin position="4"/>
        <end position="145"/>
    </location>
</feature>